<dbReference type="AlphaFoldDB" id="A1RUY5"/>
<dbReference type="KEGG" id="pis:Pisl_1613"/>
<accession>A1RUY5</accession>
<evidence type="ECO:0000313" key="2">
    <source>
        <dbReference type="EMBL" id="ABL88767.1"/>
    </source>
</evidence>
<dbReference type="Proteomes" id="UP000002595">
    <property type="component" value="Chromosome"/>
</dbReference>
<proteinExistence type="predicted"/>
<keyword evidence="3" id="KW-1185">Reference proteome</keyword>
<sequence>MLKKMEKKSNVAKEREKMILISFHVPQSYVEILDELVKMGFYPSRSEAIRAALRELLNRYKLNGV</sequence>
<dbReference type="EMBL" id="CP000504">
    <property type="protein sequence ID" value="ABL88767.1"/>
    <property type="molecule type" value="Genomic_DNA"/>
</dbReference>
<name>A1RUY5_PYRIL</name>
<organism evidence="2 3">
    <name type="scientific">Pyrobaculum islandicum (strain DSM 4184 / JCM 9189 / GEO3)</name>
    <dbReference type="NCBI Taxonomy" id="384616"/>
    <lineage>
        <taxon>Archaea</taxon>
        <taxon>Thermoproteota</taxon>
        <taxon>Thermoprotei</taxon>
        <taxon>Thermoproteales</taxon>
        <taxon>Thermoproteaceae</taxon>
        <taxon>Pyrobaculum</taxon>
    </lineage>
</organism>
<dbReference type="CDD" id="cd22231">
    <property type="entry name" value="RHH_NikR_HicB-like"/>
    <property type="match status" value="1"/>
</dbReference>
<evidence type="ECO:0000259" key="1">
    <source>
        <dbReference type="Pfam" id="PF01402"/>
    </source>
</evidence>
<feature type="domain" description="Ribbon-helix-helix protein CopG" evidence="1">
    <location>
        <begin position="21"/>
        <end position="60"/>
    </location>
</feature>
<dbReference type="GO" id="GO:0006355">
    <property type="term" value="P:regulation of DNA-templated transcription"/>
    <property type="evidence" value="ECO:0007669"/>
    <property type="project" value="InterPro"/>
</dbReference>
<gene>
    <name evidence="2" type="ordered locus">Pisl_1613</name>
</gene>
<dbReference type="Gene3D" id="1.10.1220.10">
    <property type="entry name" value="Met repressor-like"/>
    <property type="match status" value="1"/>
</dbReference>
<dbReference type="eggNOG" id="arCOG01009">
    <property type="taxonomic scope" value="Archaea"/>
</dbReference>
<dbReference type="PANTHER" id="PTHR36215">
    <property type="entry name" value="BLL4998 PROTEIN"/>
    <property type="match status" value="1"/>
</dbReference>
<reference evidence="2" key="1">
    <citation type="submission" date="2006-12" db="EMBL/GenBank/DDBJ databases">
        <title>Complete sequence of Pyrobaculum islandicum DSM 4184.</title>
        <authorList>
            <person name="Copeland A."/>
            <person name="Lucas S."/>
            <person name="Lapidus A."/>
            <person name="Barry K."/>
            <person name="Detter J.C."/>
            <person name="Glavina del Rio T."/>
            <person name="Dalin E."/>
            <person name="Tice H."/>
            <person name="Pitluck S."/>
            <person name="Meincke L."/>
            <person name="Brettin T."/>
            <person name="Bruce D."/>
            <person name="Han C."/>
            <person name="Tapia R."/>
            <person name="Gilna P."/>
            <person name="Schmutz J."/>
            <person name="Larimer F."/>
            <person name="Land M."/>
            <person name="Hauser L."/>
            <person name="Kyrpides N."/>
            <person name="Mikhailova N."/>
            <person name="Cozen A.E."/>
            <person name="Fitz-Gibbon S.T."/>
            <person name="House C.H."/>
            <person name="Saltikov C."/>
            <person name="Lowe T."/>
            <person name="Richardson P."/>
        </authorList>
    </citation>
    <scope>NUCLEOTIDE SEQUENCE [LARGE SCALE GENOMIC DNA]</scope>
    <source>
        <strain evidence="2">DSM 4184</strain>
    </source>
</reference>
<dbReference type="InterPro" id="IPR002145">
    <property type="entry name" value="CopG"/>
</dbReference>
<dbReference type="STRING" id="384616.Pisl_1613"/>
<dbReference type="PANTHER" id="PTHR36215:SF1">
    <property type="entry name" value="BLL4998 PROTEIN"/>
    <property type="match status" value="1"/>
</dbReference>
<dbReference type="InterPro" id="IPR010985">
    <property type="entry name" value="Ribbon_hlx_hlx"/>
</dbReference>
<protein>
    <submittedName>
        <fullName evidence="2">Transcriptional regulator, CopG/Arc/MetJ family</fullName>
    </submittedName>
</protein>
<dbReference type="SUPFAM" id="SSF47598">
    <property type="entry name" value="Ribbon-helix-helix"/>
    <property type="match status" value="1"/>
</dbReference>
<dbReference type="Pfam" id="PF01402">
    <property type="entry name" value="RHH_1"/>
    <property type="match status" value="1"/>
</dbReference>
<dbReference type="HOGENOM" id="CLU_202919_1_0_2"/>
<dbReference type="InterPro" id="IPR013321">
    <property type="entry name" value="Arc_rbn_hlx_hlx"/>
</dbReference>
<evidence type="ECO:0000313" key="3">
    <source>
        <dbReference type="Proteomes" id="UP000002595"/>
    </source>
</evidence>